<sequence>MELRRHPLIQKLLSLNLPSSDYVVAGSGPLLAHGIRERVGDLDVVARGAAWKIAEGLADPVVAPSGHGRVVPLFGGAIDVFDRWLPGTPEPDVLIKDAEWMSGIPFCPLSQVLMWKERSLRPKDQADVQLIKDFLHRT</sequence>
<name>A0A5P2BEC7_STRVZ</name>
<dbReference type="Proteomes" id="UP000323046">
    <property type="component" value="Chromosome"/>
</dbReference>
<accession>A0A5P2BEC7</accession>
<dbReference type="RefSeq" id="WP_150171074.1">
    <property type="nucleotide sequence ID" value="NZ_CP029193.1"/>
</dbReference>
<organism evidence="1 2">
    <name type="scientific">Streptomyces venezuelae</name>
    <dbReference type="NCBI Taxonomy" id="54571"/>
    <lineage>
        <taxon>Bacteria</taxon>
        <taxon>Bacillati</taxon>
        <taxon>Actinomycetota</taxon>
        <taxon>Actinomycetes</taxon>
        <taxon>Kitasatosporales</taxon>
        <taxon>Streptomycetaceae</taxon>
        <taxon>Streptomyces</taxon>
    </lineage>
</organism>
<evidence type="ECO:0000313" key="2">
    <source>
        <dbReference type="Proteomes" id="UP000323046"/>
    </source>
</evidence>
<proteinExistence type="predicted"/>
<reference evidence="1 2" key="1">
    <citation type="submission" date="2018-05" db="EMBL/GenBank/DDBJ databases">
        <title>Streptomyces venezuelae.</title>
        <authorList>
            <person name="Kim W."/>
            <person name="Lee N."/>
            <person name="Cho B.-K."/>
        </authorList>
    </citation>
    <scope>NUCLEOTIDE SEQUENCE [LARGE SCALE GENOMIC DNA]</scope>
    <source>
        <strain evidence="1 2">ATCC 14583</strain>
    </source>
</reference>
<protein>
    <submittedName>
        <fullName evidence="1">Uncharacterized protein</fullName>
    </submittedName>
</protein>
<dbReference type="AlphaFoldDB" id="A0A5P2BEC7"/>
<keyword evidence="2" id="KW-1185">Reference proteome</keyword>
<gene>
    <name evidence="1" type="ORF">DEJ47_22565</name>
</gene>
<dbReference type="EMBL" id="CP029193">
    <property type="protein sequence ID" value="QES28845.1"/>
    <property type="molecule type" value="Genomic_DNA"/>
</dbReference>
<dbReference type="OrthoDB" id="5192884at2"/>
<evidence type="ECO:0000313" key="1">
    <source>
        <dbReference type="EMBL" id="QES28845.1"/>
    </source>
</evidence>